<accession>D0LLY0</accession>
<dbReference type="KEGG" id="hoh:Hoch_2625"/>
<evidence type="ECO:0000313" key="3">
    <source>
        <dbReference type="Proteomes" id="UP000001880"/>
    </source>
</evidence>
<gene>
    <name evidence="2" type="ordered locus">Hoch_2625</name>
</gene>
<feature type="compositionally biased region" description="Acidic residues" evidence="1">
    <location>
        <begin position="38"/>
        <end position="59"/>
    </location>
</feature>
<proteinExistence type="predicted"/>
<keyword evidence="3" id="KW-1185">Reference proteome</keyword>
<dbReference type="AlphaFoldDB" id="D0LLY0"/>
<dbReference type="eggNOG" id="ENOG5030VZ0">
    <property type="taxonomic scope" value="Bacteria"/>
</dbReference>
<sequence>MPVMLVIESIADLPFRERDPFRLLNLMPDAPHLVAADEGEAEPDEDAEPDDDDDDEGDTAADGFGDGFGVGPDYSYYGYGYARVGSLWLTAEGERDPRPPLRDVLLLAVHTPDDAEPERDDLLLEFWIDPEVVEEAGPDDDYAIHVPLSRFLEIWLPRISGGERAVVLALCNPHHTVLARPAGLPPMTLHYPLGDVTSWCDEAVDGLAGLGHLRLTADAWCVL</sequence>
<feature type="region of interest" description="Disordered" evidence="1">
    <location>
        <begin position="38"/>
        <end position="66"/>
    </location>
</feature>
<evidence type="ECO:0000256" key="1">
    <source>
        <dbReference type="SAM" id="MobiDB-lite"/>
    </source>
</evidence>
<organism evidence="2 3">
    <name type="scientific">Haliangium ochraceum (strain DSM 14365 / JCM 11303 / SMP-2)</name>
    <dbReference type="NCBI Taxonomy" id="502025"/>
    <lineage>
        <taxon>Bacteria</taxon>
        <taxon>Pseudomonadati</taxon>
        <taxon>Myxococcota</taxon>
        <taxon>Polyangia</taxon>
        <taxon>Haliangiales</taxon>
        <taxon>Kofleriaceae</taxon>
        <taxon>Haliangium</taxon>
    </lineage>
</organism>
<evidence type="ECO:0000313" key="2">
    <source>
        <dbReference type="EMBL" id="ACY15158.1"/>
    </source>
</evidence>
<name>D0LLY0_HALO1</name>
<dbReference type="EMBL" id="CP001804">
    <property type="protein sequence ID" value="ACY15158.1"/>
    <property type="molecule type" value="Genomic_DNA"/>
</dbReference>
<dbReference type="HOGENOM" id="CLU_1238779_0_0_7"/>
<protein>
    <submittedName>
        <fullName evidence="2">Uncharacterized protein</fullName>
    </submittedName>
</protein>
<dbReference type="Proteomes" id="UP000001880">
    <property type="component" value="Chromosome"/>
</dbReference>
<dbReference type="STRING" id="502025.Hoch_2625"/>
<reference evidence="2 3" key="1">
    <citation type="journal article" date="2010" name="Stand. Genomic Sci.">
        <title>Complete genome sequence of Haliangium ochraceum type strain (SMP-2).</title>
        <authorList>
            <consortium name="US DOE Joint Genome Institute (JGI-PGF)"/>
            <person name="Ivanova N."/>
            <person name="Daum C."/>
            <person name="Lang E."/>
            <person name="Abt B."/>
            <person name="Kopitz M."/>
            <person name="Saunders E."/>
            <person name="Lapidus A."/>
            <person name="Lucas S."/>
            <person name="Glavina Del Rio T."/>
            <person name="Nolan M."/>
            <person name="Tice H."/>
            <person name="Copeland A."/>
            <person name="Cheng J.F."/>
            <person name="Chen F."/>
            <person name="Bruce D."/>
            <person name="Goodwin L."/>
            <person name="Pitluck S."/>
            <person name="Mavromatis K."/>
            <person name="Pati A."/>
            <person name="Mikhailova N."/>
            <person name="Chen A."/>
            <person name="Palaniappan K."/>
            <person name="Land M."/>
            <person name="Hauser L."/>
            <person name="Chang Y.J."/>
            <person name="Jeffries C.D."/>
            <person name="Detter J.C."/>
            <person name="Brettin T."/>
            <person name="Rohde M."/>
            <person name="Goker M."/>
            <person name="Bristow J."/>
            <person name="Markowitz V."/>
            <person name="Eisen J.A."/>
            <person name="Hugenholtz P."/>
            <person name="Kyrpides N.C."/>
            <person name="Klenk H.P."/>
        </authorList>
    </citation>
    <scope>NUCLEOTIDE SEQUENCE [LARGE SCALE GENOMIC DNA]</scope>
    <source>
        <strain evidence="3">DSM 14365 / CIP 107738 / JCM 11303 / AJ 13395 / SMP-2</strain>
    </source>
</reference>